<comment type="caution">
    <text evidence="1">The sequence shown here is derived from an EMBL/GenBank/DDBJ whole genome shotgun (WGS) entry which is preliminary data.</text>
</comment>
<sequence length="124" mass="13493">MNFLRTCLFLFFLQMILYTQGETLKTTRTIPANSVNDGNLAVCSDSPVSSVSFKWTADDKLFSSVRNLENLDGEEVANLSCGFPLNPISSCKLASNNVGGIVICMLFGNPNAQSVEVTVDITFN</sequence>
<dbReference type="AlphaFoldDB" id="A0A2I1EXD5"/>
<dbReference type="OrthoDB" id="2330707at2759"/>
<proteinExistence type="predicted"/>
<name>A0A2I1EXD5_9GLOM</name>
<reference evidence="1 2" key="1">
    <citation type="submission" date="2016-04" db="EMBL/GenBank/DDBJ databases">
        <title>Genome analyses suggest a sexual origin of heterokaryosis in a supposedly ancient asexual fungus.</title>
        <authorList>
            <person name="Ropars J."/>
            <person name="Sedzielewska K."/>
            <person name="Noel J."/>
            <person name="Charron P."/>
            <person name="Farinelli L."/>
            <person name="Marton T."/>
            <person name="Kruger M."/>
            <person name="Pelin A."/>
            <person name="Brachmann A."/>
            <person name="Corradi N."/>
        </authorList>
    </citation>
    <scope>NUCLEOTIDE SEQUENCE [LARGE SCALE GENOMIC DNA]</scope>
    <source>
        <strain evidence="1 2">A5</strain>
    </source>
</reference>
<evidence type="ECO:0000313" key="2">
    <source>
        <dbReference type="Proteomes" id="UP000232722"/>
    </source>
</evidence>
<organism evidence="1 2">
    <name type="scientific">Rhizophagus irregularis</name>
    <dbReference type="NCBI Taxonomy" id="588596"/>
    <lineage>
        <taxon>Eukaryota</taxon>
        <taxon>Fungi</taxon>
        <taxon>Fungi incertae sedis</taxon>
        <taxon>Mucoromycota</taxon>
        <taxon>Glomeromycotina</taxon>
        <taxon>Glomeromycetes</taxon>
        <taxon>Glomerales</taxon>
        <taxon>Glomeraceae</taxon>
        <taxon>Rhizophagus</taxon>
    </lineage>
</organism>
<gene>
    <name evidence="1" type="ORF">RhiirA5_379034</name>
</gene>
<dbReference type="Proteomes" id="UP000232722">
    <property type="component" value="Unassembled WGS sequence"/>
</dbReference>
<reference evidence="1 2" key="2">
    <citation type="submission" date="2017-09" db="EMBL/GenBank/DDBJ databases">
        <title>Extensive intraspecific genome diversity in a model arbuscular mycorrhizal fungus.</title>
        <authorList>
            <person name="Chen E.C."/>
            <person name="Morin E."/>
            <person name="Beaudet D."/>
            <person name="Noel J."/>
            <person name="Ndikumana S."/>
            <person name="Charron P."/>
            <person name="St-Onge C."/>
            <person name="Giorgi J."/>
            <person name="Grigoriev I.V."/>
            <person name="Roux C."/>
            <person name="Martin F.M."/>
            <person name="Corradi N."/>
        </authorList>
    </citation>
    <scope>NUCLEOTIDE SEQUENCE [LARGE SCALE GENOMIC DNA]</scope>
    <source>
        <strain evidence="1 2">A5</strain>
    </source>
</reference>
<evidence type="ECO:0000313" key="1">
    <source>
        <dbReference type="EMBL" id="PKC04908.1"/>
    </source>
</evidence>
<dbReference type="EMBL" id="LLXJ01000940">
    <property type="protein sequence ID" value="PKC04908.1"/>
    <property type="molecule type" value="Genomic_DNA"/>
</dbReference>
<accession>A0A2I1EXD5</accession>
<protein>
    <submittedName>
        <fullName evidence="1">Uncharacterized protein</fullName>
    </submittedName>
</protein>